<evidence type="ECO:0000256" key="8">
    <source>
        <dbReference type="SAM" id="Phobius"/>
    </source>
</evidence>
<dbReference type="GO" id="GO:0140359">
    <property type="term" value="F:ABC-type transporter activity"/>
    <property type="evidence" value="ECO:0007669"/>
    <property type="project" value="InterPro"/>
</dbReference>
<reference evidence="11" key="1">
    <citation type="submission" date="2011-02" db="EMBL/GenBank/DDBJ databases">
        <title>Complete sequence of Methanobacterium sp. AL-21.</title>
        <authorList>
            <consortium name="US DOE Joint Genome Institute"/>
            <person name="Lucas S."/>
            <person name="Copeland A."/>
            <person name="Lapidus A."/>
            <person name="Cheng J.-F."/>
            <person name="Goodwin L."/>
            <person name="Pitluck S."/>
            <person name="Chertkov O."/>
            <person name="Detter J.C."/>
            <person name="Han C."/>
            <person name="Tapia R."/>
            <person name="Land M."/>
            <person name="Hauser L."/>
            <person name="Kyrpides N."/>
            <person name="Ivanova N."/>
            <person name="Mikhailova N."/>
            <person name="Pagani I."/>
            <person name="Cadillo-Quiroz H."/>
            <person name="Imachi H."/>
            <person name="Zinder S."/>
            <person name="Liu W."/>
            <person name="Woyke T."/>
        </authorList>
    </citation>
    <scope>NUCLEOTIDE SEQUENCE [LARGE SCALE GENOMIC DNA]</scope>
    <source>
        <strain evidence="11">AL-21</strain>
    </source>
</reference>
<keyword evidence="11" id="KW-1185">Reference proteome</keyword>
<accession>F0T7I7</accession>
<feature type="transmembrane region" description="Helical" evidence="8">
    <location>
        <begin position="292"/>
        <end position="315"/>
    </location>
</feature>
<comment type="similarity">
    <text evidence="2">Belongs to the ABC-2 integral membrane protein family.</text>
</comment>
<evidence type="ECO:0000256" key="4">
    <source>
        <dbReference type="ARBA" id="ARBA00022475"/>
    </source>
</evidence>
<keyword evidence="7 8" id="KW-0472">Membrane</keyword>
<feature type="domain" description="ABC transmembrane type-2" evidence="9">
    <location>
        <begin position="176"/>
        <end position="411"/>
    </location>
</feature>
<dbReference type="Gene3D" id="3.40.1710.10">
    <property type="entry name" value="abc type-2 transporter like domain"/>
    <property type="match status" value="1"/>
</dbReference>
<reference evidence="10 11" key="2">
    <citation type="journal article" date="2014" name="Int. J. Syst. Evol. Microbiol.">
        <title>Methanobacterium paludis sp. nov. and a novel strain of Methanobacterium lacus isolated from northern peatlands.</title>
        <authorList>
            <person name="Cadillo-Quiroz H."/>
            <person name="Brauer S.L."/>
            <person name="Goodson N."/>
            <person name="Yavitt J.B."/>
            <person name="Zinder S.H."/>
        </authorList>
    </citation>
    <scope>NUCLEOTIDE SEQUENCE [LARGE SCALE GENOMIC DNA]</scope>
    <source>
        <strain evidence="10 11">AL-21</strain>
    </source>
</reference>
<evidence type="ECO:0000256" key="2">
    <source>
        <dbReference type="ARBA" id="ARBA00007783"/>
    </source>
</evidence>
<dbReference type="PANTHER" id="PTHR30294:SF29">
    <property type="entry name" value="MULTIDRUG ABC TRANSPORTER PERMEASE YBHS-RELATED"/>
    <property type="match status" value="1"/>
</dbReference>
<evidence type="ECO:0000313" key="11">
    <source>
        <dbReference type="Proteomes" id="UP000007490"/>
    </source>
</evidence>
<dbReference type="Proteomes" id="UP000007490">
    <property type="component" value="Chromosome"/>
</dbReference>
<feature type="transmembrane region" description="Helical" evidence="8">
    <location>
        <begin position="213"/>
        <end position="235"/>
    </location>
</feature>
<feature type="transmembrane region" description="Helical" evidence="8">
    <location>
        <begin position="256"/>
        <end position="286"/>
    </location>
</feature>
<evidence type="ECO:0000256" key="5">
    <source>
        <dbReference type="ARBA" id="ARBA00022692"/>
    </source>
</evidence>
<dbReference type="EMBL" id="CP002551">
    <property type="protein sequence ID" value="ADZ09555.1"/>
    <property type="molecule type" value="Genomic_DNA"/>
</dbReference>
<proteinExistence type="inferred from homology"/>
<evidence type="ECO:0000256" key="1">
    <source>
        <dbReference type="ARBA" id="ARBA00004651"/>
    </source>
</evidence>
<dbReference type="InterPro" id="IPR051449">
    <property type="entry name" value="ABC-2_transporter_component"/>
</dbReference>
<keyword evidence="5 8" id="KW-0812">Transmembrane</keyword>
<dbReference type="AlphaFoldDB" id="F0T7I7"/>
<dbReference type="InterPro" id="IPR047817">
    <property type="entry name" value="ABC2_TM_bact-type"/>
</dbReference>
<dbReference type="InterPro" id="IPR013525">
    <property type="entry name" value="ABC2_TM"/>
</dbReference>
<evidence type="ECO:0000256" key="3">
    <source>
        <dbReference type="ARBA" id="ARBA00022448"/>
    </source>
</evidence>
<dbReference type="PROSITE" id="PS51012">
    <property type="entry name" value="ABC_TM2"/>
    <property type="match status" value="1"/>
</dbReference>
<keyword evidence="6 8" id="KW-1133">Transmembrane helix</keyword>
<protein>
    <submittedName>
        <fullName evidence="10">ABC-2 type transporter</fullName>
    </submittedName>
</protein>
<dbReference type="HOGENOM" id="CLU_039483_0_0_2"/>
<evidence type="ECO:0000256" key="6">
    <source>
        <dbReference type="ARBA" id="ARBA00022989"/>
    </source>
</evidence>
<keyword evidence="3" id="KW-0813">Transport</keyword>
<dbReference type="STRING" id="877455.Metbo_1313"/>
<sequence length="418" mass="44680" precursor="true">MKFMSIASKDLKELLRDRRGLFFILLLPIFFMLIFSFAFGTMGQDNQPNSIAVVNLDTGVTLPNGTTVNYGNNFTDTMKGLKYQDTDVNLFNITQTSEANATNLVKQRNVDLELIIPAGFSQSMVDMAQTAQGTDSAGSMTLNSSTGNVTSKLVIRGDKGYSGFGTSLSILTGAVGSYQDGIIGAMGGVEPQEFIQTSVEGIPGTQSFTAFDYIAPGMMVFAILLLSTSVAAMLTKEVESGTLRRLKLSEMTSFDYLFGGLLPWSLVAGAQIIILLAVAIMFGFHWQGGLNSIILAAIIGVVGGVASISLGMIIASFAKNPPQASQLGTLIAVPVSFLVGAFFQLPQVVIGTFMGQEVQIYSILPWYQIATALRTVLTNGGGWDSIVYNMAAAVVLTAILFVLGVYLFSKSRLKSEKT</sequence>
<dbReference type="RefSeq" id="WP_013644906.1">
    <property type="nucleotide sequence ID" value="NC_015216.1"/>
</dbReference>
<feature type="transmembrane region" description="Helical" evidence="8">
    <location>
        <begin position="386"/>
        <end position="408"/>
    </location>
</feature>
<evidence type="ECO:0000313" key="10">
    <source>
        <dbReference type="EMBL" id="ADZ09555.1"/>
    </source>
</evidence>
<keyword evidence="4" id="KW-1003">Cell membrane</keyword>
<organism evidence="10 11">
    <name type="scientific">Methanobacterium lacus (strain AL-21)</name>
    <dbReference type="NCBI Taxonomy" id="877455"/>
    <lineage>
        <taxon>Archaea</taxon>
        <taxon>Methanobacteriati</taxon>
        <taxon>Methanobacteriota</taxon>
        <taxon>Methanomada group</taxon>
        <taxon>Methanobacteria</taxon>
        <taxon>Methanobacteriales</taxon>
        <taxon>Methanobacteriaceae</taxon>
        <taxon>Methanobacterium</taxon>
    </lineage>
</organism>
<feature type="transmembrane region" description="Helical" evidence="8">
    <location>
        <begin position="21"/>
        <end position="40"/>
    </location>
</feature>
<dbReference type="KEGG" id="mel:Metbo_1313"/>
<dbReference type="eggNOG" id="arCOG01463">
    <property type="taxonomic scope" value="Archaea"/>
</dbReference>
<evidence type="ECO:0000259" key="9">
    <source>
        <dbReference type="PROSITE" id="PS51012"/>
    </source>
</evidence>
<comment type="subcellular location">
    <subcellularLocation>
        <location evidence="1">Cell membrane</location>
        <topology evidence="1">Multi-pass membrane protein</topology>
    </subcellularLocation>
</comment>
<dbReference type="OrthoDB" id="70963at2157"/>
<dbReference type="GO" id="GO:0005886">
    <property type="term" value="C:plasma membrane"/>
    <property type="evidence" value="ECO:0007669"/>
    <property type="project" value="UniProtKB-SubCell"/>
</dbReference>
<evidence type="ECO:0000256" key="7">
    <source>
        <dbReference type="ARBA" id="ARBA00023136"/>
    </source>
</evidence>
<gene>
    <name evidence="10" type="ordered locus">Metbo_1313</name>
</gene>
<dbReference type="GeneID" id="10277764"/>
<name>F0T7I7_METLA</name>
<dbReference type="PANTHER" id="PTHR30294">
    <property type="entry name" value="MEMBRANE COMPONENT OF ABC TRANSPORTER YHHJ-RELATED"/>
    <property type="match status" value="1"/>
</dbReference>
<feature type="transmembrane region" description="Helical" evidence="8">
    <location>
        <begin position="327"/>
        <end position="345"/>
    </location>
</feature>
<dbReference type="Pfam" id="PF12698">
    <property type="entry name" value="ABC2_membrane_3"/>
    <property type="match status" value="1"/>
</dbReference>